<dbReference type="GeneID" id="92354560"/>
<keyword evidence="6 9" id="KW-0812">Transmembrane</keyword>
<feature type="transmembrane region" description="Helical" evidence="9">
    <location>
        <begin position="6"/>
        <end position="31"/>
    </location>
</feature>
<protein>
    <submittedName>
        <fullName evidence="10">Inorganic phosphate transporter</fullName>
    </submittedName>
</protein>
<feature type="transmembrane region" description="Helical" evidence="9">
    <location>
        <begin position="295"/>
        <end position="316"/>
    </location>
</feature>
<dbReference type="PANTHER" id="PTHR11101">
    <property type="entry name" value="PHOSPHATE TRANSPORTER"/>
    <property type="match status" value="1"/>
</dbReference>
<feature type="transmembrane region" description="Helical" evidence="9">
    <location>
        <begin position="131"/>
        <end position="156"/>
    </location>
</feature>
<evidence type="ECO:0000256" key="5">
    <source>
        <dbReference type="ARBA" id="ARBA00022592"/>
    </source>
</evidence>
<evidence type="ECO:0000256" key="3">
    <source>
        <dbReference type="ARBA" id="ARBA00009916"/>
    </source>
</evidence>
<comment type="similarity">
    <text evidence="3">Belongs to the inorganic phosphate transporter (PiT) (TC 2.A.20) family.</text>
</comment>
<feature type="transmembrane region" description="Helical" evidence="9">
    <location>
        <begin position="75"/>
        <end position="95"/>
    </location>
</feature>
<keyword evidence="5" id="KW-0592">Phosphate transport</keyword>
<organism evidence="10">
    <name type="scientific">Sulfurisphaera javensis</name>
    <dbReference type="NCBI Taxonomy" id="2049879"/>
    <lineage>
        <taxon>Archaea</taxon>
        <taxon>Thermoproteota</taxon>
        <taxon>Thermoprotei</taxon>
        <taxon>Sulfolobales</taxon>
        <taxon>Sulfolobaceae</taxon>
        <taxon>Sulfurisphaera</taxon>
    </lineage>
</organism>
<keyword evidence="4" id="KW-0813">Transport</keyword>
<dbReference type="AlphaFoldDB" id="A0AAT9GS57"/>
<evidence type="ECO:0000256" key="4">
    <source>
        <dbReference type="ARBA" id="ARBA00022448"/>
    </source>
</evidence>
<dbReference type="PANTHER" id="PTHR11101:SF80">
    <property type="entry name" value="PHOSPHATE TRANSPORTER"/>
    <property type="match status" value="1"/>
</dbReference>
<evidence type="ECO:0000256" key="9">
    <source>
        <dbReference type="SAM" id="Phobius"/>
    </source>
</evidence>
<dbReference type="GO" id="GO:0035435">
    <property type="term" value="P:phosphate ion transmembrane transport"/>
    <property type="evidence" value="ECO:0007669"/>
    <property type="project" value="TreeGrafter"/>
</dbReference>
<dbReference type="GO" id="GO:0016020">
    <property type="term" value="C:membrane"/>
    <property type="evidence" value="ECO:0007669"/>
    <property type="project" value="UniProtKB-SubCell"/>
</dbReference>
<dbReference type="KEGG" id="sjv:SJAV_16030"/>
<dbReference type="Pfam" id="PF01384">
    <property type="entry name" value="PHO4"/>
    <property type="match status" value="2"/>
</dbReference>
<dbReference type="RefSeq" id="WP_369609236.1">
    <property type="nucleotide sequence ID" value="NZ_AP031322.1"/>
</dbReference>
<evidence type="ECO:0000256" key="6">
    <source>
        <dbReference type="ARBA" id="ARBA00022692"/>
    </source>
</evidence>
<reference evidence="10" key="1">
    <citation type="submission" date="2024-03" db="EMBL/GenBank/DDBJ databases">
        <title>Complete genome sequence of Sulfurisphaera javensis strain KD-1.</title>
        <authorList>
            <person name="Sakai H."/>
            <person name="Nur N."/>
            <person name="Suwanto A."/>
            <person name="Kurosawa N."/>
        </authorList>
    </citation>
    <scope>NUCLEOTIDE SEQUENCE</scope>
    <source>
        <strain evidence="10">KD-1</strain>
    </source>
</reference>
<evidence type="ECO:0000256" key="8">
    <source>
        <dbReference type="ARBA" id="ARBA00023136"/>
    </source>
</evidence>
<accession>A0AAT9GS57</accession>
<evidence type="ECO:0000256" key="1">
    <source>
        <dbReference type="ARBA" id="ARBA00001981"/>
    </source>
</evidence>
<feature type="transmembrane region" description="Helical" evidence="9">
    <location>
        <begin position="206"/>
        <end position="224"/>
    </location>
</feature>
<dbReference type="GO" id="GO:0005315">
    <property type="term" value="F:phosphate transmembrane transporter activity"/>
    <property type="evidence" value="ECO:0007669"/>
    <property type="project" value="InterPro"/>
</dbReference>
<dbReference type="EMBL" id="AP031322">
    <property type="protein sequence ID" value="BFH73659.1"/>
    <property type="molecule type" value="Genomic_DNA"/>
</dbReference>
<feature type="transmembrane region" description="Helical" evidence="9">
    <location>
        <begin position="43"/>
        <end position="69"/>
    </location>
</feature>
<evidence type="ECO:0000256" key="7">
    <source>
        <dbReference type="ARBA" id="ARBA00022989"/>
    </source>
</evidence>
<comment type="subcellular location">
    <subcellularLocation>
        <location evidence="2">Membrane</location>
        <topology evidence="2">Multi-pass membrane protein</topology>
    </subcellularLocation>
</comment>
<evidence type="ECO:0000256" key="2">
    <source>
        <dbReference type="ARBA" id="ARBA00004141"/>
    </source>
</evidence>
<evidence type="ECO:0000313" key="10">
    <source>
        <dbReference type="EMBL" id="BFH73659.1"/>
    </source>
</evidence>
<feature type="transmembrane region" description="Helical" evidence="9">
    <location>
        <begin position="260"/>
        <end position="283"/>
    </location>
</feature>
<keyword evidence="8 9" id="KW-0472">Membrane</keyword>
<sequence length="322" mass="34977">MNLLLLLIFIVGLLASFSVGGNNSAVALGILLSTNVLKRKQSYAINAISLFIGAFLGSYTMINSIYGILKSEEEILLEILLSSILLSSTTTFYYLNQRGIPASLSQMIYPSIAVLVLISRGFISFDWEKFWFTVASWGISPLIAIITSLSMYFGLVSAFRNRNINFIKQIKYYKYSLIIASIFTSYVTGANAIGIIISAGILAEPYYITSLIYAIAAVLGLYLGSQRAAITVGFRITRLGYIAASSALIGSDIISEIFTVLGVPISITQTIMGGIIGLSFRSFGFDIKRQLLQIARGWTISPVLAIIVTLATYGVLKSILGL</sequence>
<name>A0AAT9GS57_9CREN</name>
<feature type="transmembrane region" description="Helical" evidence="9">
    <location>
        <begin position="177"/>
        <end position="200"/>
    </location>
</feature>
<proteinExistence type="inferred from homology"/>
<keyword evidence="7 9" id="KW-1133">Transmembrane helix</keyword>
<gene>
    <name evidence="10" type="ORF">SJAV_16030</name>
</gene>
<dbReference type="InterPro" id="IPR001204">
    <property type="entry name" value="Phos_transporter"/>
</dbReference>
<feature type="transmembrane region" description="Helical" evidence="9">
    <location>
        <begin position="107"/>
        <end position="125"/>
    </location>
</feature>
<comment type="function">
    <text evidence="1">Potential transporter for phosphate.</text>
</comment>